<protein>
    <recommendedName>
        <fullName evidence="4">Lipoprotein</fullName>
    </recommendedName>
</protein>
<accession>A0A7I9VKG4</accession>
<feature type="chain" id="PRO_5029696439" description="Lipoprotein" evidence="1">
    <location>
        <begin position="23"/>
        <end position="438"/>
    </location>
</feature>
<dbReference type="AlphaFoldDB" id="A0A7I9VKG4"/>
<organism evidence="2 3">
    <name type="scientific">Anaeromyxobacter diazotrophicus</name>
    <dbReference type="NCBI Taxonomy" id="2590199"/>
    <lineage>
        <taxon>Bacteria</taxon>
        <taxon>Pseudomonadati</taxon>
        <taxon>Myxococcota</taxon>
        <taxon>Myxococcia</taxon>
        <taxon>Myxococcales</taxon>
        <taxon>Cystobacterineae</taxon>
        <taxon>Anaeromyxobacteraceae</taxon>
        <taxon>Anaeromyxobacter</taxon>
    </lineage>
</organism>
<keyword evidence="1" id="KW-0732">Signal</keyword>
<comment type="caution">
    <text evidence="2">The sequence shown here is derived from an EMBL/GenBank/DDBJ whole genome shotgun (WGS) entry which is preliminary data.</text>
</comment>
<keyword evidence="3" id="KW-1185">Reference proteome</keyword>
<evidence type="ECO:0008006" key="4">
    <source>
        <dbReference type="Google" id="ProtNLM"/>
    </source>
</evidence>
<evidence type="ECO:0000313" key="2">
    <source>
        <dbReference type="EMBL" id="GEJ56883.1"/>
    </source>
</evidence>
<dbReference type="RefSeq" id="WP_176064351.1">
    <property type="nucleotide sequence ID" value="NZ_BJTG01000003.1"/>
</dbReference>
<evidence type="ECO:0000313" key="3">
    <source>
        <dbReference type="Proteomes" id="UP000503640"/>
    </source>
</evidence>
<dbReference type="EMBL" id="BJTG01000003">
    <property type="protein sequence ID" value="GEJ56883.1"/>
    <property type="molecule type" value="Genomic_DNA"/>
</dbReference>
<gene>
    <name evidence="2" type="ORF">AMYX_16240</name>
</gene>
<feature type="signal peptide" evidence="1">
    <location>
        <begin position="1"/>
        <end position="22"/>
    </location>
</feature>
<evidence type="ECO:0000256" key="1">
    <source>
        <dbReference type="SAM" id="SignalP"/>
    </source>
</evidence>
<proteinExistence type="predicted"/>
<sequence>MIGKRWSGACLAWAALVVVACAGPSRAHKLELNAKIAAKDWAGAEAQLEAGKDSQYGDNNSVLFWLDKAAVLHDAGRFQESDALLDLAEQKLDALYTQSISRAAGTFFVNDNTDEYRGEPHERALLHVLRALNYAYQDQNEGAVVEARKVSEFLTELGDKLGAKDVYRGDAFAEYLAALLFEDGGRADDARISIASAREHYGWYTERYGTPEPILDPGVGTPGDGELVLLHYNGVAPRRVSQTIQVAWNDAMAVVNASAQDEDNAEAKNALVAGVSADAVTVAFPAQIQDPFRVRASEIEVDGVKARTVLMEDIAAISTKALEDRNAAIRARAVARATLKFIAAKVAEETTKQQLGQGWGMLAGMVARAASAATEVADTRCWGTLPAEIRMARLRLPAGHHLVNVSYLDENGAVVGVETLEVDTKPGKRTWAHVRSAI</sequence>
<dbReference type="Proteomes" id="UP000503640">
    <property type="component" value="Unassembled WGS sequence"/>
</dbReference>
<dbReference type="PROSITE" id="PS51257">
    <property type="entry name" value="PROKAR_LIPOPROTEIN"/>
    <property type="match status" value="1"/>
</dbReference>
<name>A0A7I9VKG4_9BACT</name>
<reference evidence="3" key="1">
    <citation type="journal article" date="2020" name="Appl. Environ. Microbiol.">
        <title>Diazotrophic Anaeromyxobacter Isolates from Soils.</title>
        <authorList>
            <person name="Masuda Y."/>
            <person name="Yamanaka H."/>
            <person name="Xu Z.X."/>
            <person name="Shiratori Y."/>
            <person name="Aono T."/>
            <person name="Amachi S."/>
            <person name="Senoo K."/>
            <person name="Itoh H."/>
        </authorList>
    </citation>
    <scope>NUCLEOTIDE SEQUENCE [LARGE SCALE GENOMIC DNA]</scope>
    <source>
        <strain evidence="3">R267</strain>
    </source>
</reference>